<accession>A0ABY9TEQ7</accession>
<dbReference type="EMBL" id="CP134052">
    <property type="protein sequence ID" value="WNC17946.1"/>
    <property type="molecule type" value="Genomic_DNA"/>
</dbReference>
<protein>
    <recommendedName>
        <fullName evidence="3">DUF4911 domain-containing protein</fullName>
    </recommendedName>
</protein>
<evidence type="ECO:0000313" key="1">
    <source>
        <dbReference type="EMBL" id="WNC17946.1"/>
    </source>
</evidence>
<sequence>MQMLLIEAATEQEKKIRATVIFRIMQVFSLEWSREGNDIKYIILAPQKEEIEKIINVMNDQFGIRLVCRFEPIPDREGFPYVN</sequence>
<name>A0ABY9TEQ7_BREBE</name>
<gene>
    <name evidence="1" type="ORF">RGB73_30285</name>
</gene>
<evidence type="ECO:0008006" key="3">
    <source>
        <dbReference type="Google" id="ProtNLM"/>
    </source>
</evidence>
<keyword evidence="1" id="KW-0614">Plasmid</keyword>
<proteinExistence type="predicted"/>
<evidence type="ECO:0000313" key="2">
    <source>
        <dbReference type="Proteomes" id="UP001256827"/>
    </source>
</evidence>
<organism evidence="1 2">
    <name type="scientific">Brevibacillus brevis</name>
    <name type="common">Bacillus brevis</name>
    <dbReference type="NCBI Taxonomy" id="1393"/>
    <lineage>
        <taxon>Bacteria</taxon>
        <taxon>Bacillati</taxon>
        <taxon>Bacillota</taxon>
        <taxon>Bacilli</taxon>
        <taxon>Bacillales</taxon>
        <taxon>Paenibacillaceae</taxon>
        <taxon>Brevibacillus</taxon>
    </lineage>
</organism>
<geneLocation type="plasmid" evidence="1 2">
    <name>pBbsI</name>
</geneLocation>
<dbReference type="RefSeq" id="WP_310774740.1">
    <property type="nucleotide sequence ID" value="NZ_CP134052.1"/>
</dbReference>
<keyword evidence="2" id="KW-1185">Reference proteome</keyword>
<reference evidence="1 2" key="1">
    <citation type="submission" date="2023-09" db="EMBL/GenBank/DDBJ databases">
        <title>Complete Genome and Methylome dissection of Bacillus brevis NEB573 original source of BbsI restriction endonuclease.</title>
        <authorList>
            <person name="Fomenkov A."/>
            <person name="Roberts R.D."/>
        </authorList>
    </citation>
    <scope>NUCLEOTIDE SEQUENCE [LARGE SCALE GENOMIC DNA]</scope>
    <source>
        <strain evidence="1 2">NEB573</strain>
        <plasmid evidence="1 2">pBbsI</plasmid>
    </source>
</reference>
<dbReference type="Proteomes" id="UP001256827">
    <property type="component" value="Plasmid pBbsI"/>
</dbReference>